<feature type="transmembrane region" description="Helical" evidence="6">
    <location>
        <begin position="293"/>
        <end position="318"/>
    </location>
</feature>
<dbReference type="GO" id="GO:0015209">
    <property type="term" value="F:cytosine transmembrane transporter activity"/>
    <property type="evidence" value="ECO:0007669"/>
    <property type="project" value="InterPro"/>
</dbReference>
<feature type="transmembrane region" description="Helical" evidence="6">
    <location>
        <begin position="411"/>
        <end position="429"/>
    </location>
</feature>
<evidence type="ECO:0000256" key="5">
    <source>
        <dbReference type="ARBA" id="ARBA00023136"/>
    </source>
</evidence>
<evidence type="ECO:0000256" key="2">
    <source>
        <dbReference type="ARBA" id="ARBA00008974"/>
    </source>
</evidence>
<dbReference type="eggNOG" id="COG1457">
    <property type="taxonomic scope" value="Bacteria"/>
</dbReference>
<dbReference type="InterPro" id="IPR001248">
    <property type="entry name" value="Pur-cyt_permease"/>
</dbReference>
<keyword evidence="4 6" id="KW-1133">Transmembrane helix</keyword>
<feature type="transmembrane region" description="Helical" evidence="6">
    <location>
        <begin position="348"/>
        <end position="370"/>
    </location>
</feature>
<evidence type="ECO:0000256" key="3">
    <source>
        <dbReference type="ARBA" id="ARBA00022692"/>
    </source>
</evidence>
<dbReference type="PANTHER" id="PTHR30569:SF0">
    <property type="entry name" value="CYTOSINE PERMEASE"/>
    <property type="match status" value="1"/>
</dbReference>
<keyword evidence="5 6" id="KW-0472">Membrane</keyword>
<dbReference type="AlphaFoldDB" id="K6E599"/>
<feature type="transmembrane region" description="Helical" evidence="6">
    <location>
        <begin position="435"/>
        <end position="453"/>
    </location>
</feature>
<feature type="transmembrane region" description="Helical" evidence="6">
    <location>
        <begin position="170"/>
        <end position="192"/>
    </location>
</feature>
<comment type="similarity">
    <text evidence="2">Belongs to the purine-cytosine permease (2.A.39) family.</text>
</comment>
<sequence>MGMIDPGHRLKAKMDDHALEQVPENERKSWIQLSNNAMGICSTLLIMLFGALATFTAGLGYGLLAGIICLIVGTIFGTLLGNIARKEGLSSTVLTRKYGFGVKGSVVSSLVFCFMILGMLALENALLYHGVLFFFGLKPSILNAILIYGLFTACWVLLSLFGIKLVYRIASIAIIGFLGVLLYIIIDATVLSGNSVMSILSFGSQFSDSTGIVEFIGAVNIVIGATGAMTLVNADTSRYARTKKDVLMINIFGNLMQSIVMLLAGGIVAYVGIDSVVQFYVANNGMTAVQARAIALNDLASFFIILGGVVGFILMFLANGKAQVLNTYSGSLALTNLFSAVGWKGNRAIFVVIANILALIMIYGNILGLVESWLDALGVLTTCMATIIIVDYYFVKKRTLPGINNSEIDSVNMAGILTLIFSSGIALYLSTAKIFPIPFVASTILSLIIYPVLRMYVFKQKSTMAQHTDTKLQG</sequence>
<dbReference type="PATRIC" id="fig|1117379.3.peg.2579"/>
<accession>K6E599</accession>
<dbReference type="OrthoDB" id="9780088at2"/>
<gene>
    <name evidence="7" type="ORF">BABA_12380</name>
</gene>
<dbReference type="Pfam" id="PF02133">
    <property type="entry name" value="Transp_cyt_pur"/>
    <property type="match status" value="1"/>
</dbReference>
<dbReference type="InterPro" id="IPR030191">
    <property type="entry name" value="CodB"/>
</dbReference>
<dbReference type="Gene3D" id="1.10.4160.10">
    <property type="entry name" value="Hydantoin permease"/>
    <property type="match status" value="1"/>
</dbReference>
<feature type="transmembrane region" description="Helical" evidence="6">
    <location>
        <begin position="37"/>
        <end position="55"/>
    </location>
</feature>
<evidence type="ECO:0000256" key="1">
    <source>
        <dbReference type="ARBA" id="ARBA00004141"/>
    </source>
</evidence>
<proteinExistence type="inferred from homology"/>
<reference evidence="7 8" key="1">
    <citation type="journal article" date="2012" name="Front. Microbiol.">
        <title>Redundancy and modularity in membrane-associated dissimilatory nitrate reduction in Bacillus.</title>
        <authorList>
            <person name="Heylen K."/>
            <person name="Keltjens J."/>
        </authorList>
    </citation>
    <scope>NUCLEOTIDE SEQUENCE [LARGE SCALE GENOMIC DNA]</scope>
    <source>
        <strain evidence="8">LMG 21833T</strain>
    </source>
</reference>
<dbReference type="GO" id="GO:0005886">
    <property type="term" value="C:plasma membrane"/>
    <property type="evidence" value="ECO:0007669"/>
    <property type="project" value="TreeGrafter"/>
</dbReference>
<feature type="transmembrane region" description="Helical" evidence="6">
    <location>
        <begin position="246"/>
        <end position="273"/>
    </location>
</feature>
<comment type="subcellular location">
    <subcellularLocation>
        <location evidence="1">Membrane</location>
        <topology evidence="1">Multi-pass membrane protein</topology>
    </subcellularLocation>
</comment>
<evidence type="ECO:0000313" key="7">
    <source>
        <dbReference type="EMBL" id="EKN68441.1"/>
    </source>
</evidence>
<feature type="transmembrane region" description="Helical" evidence="6">
    <location>
        <begin position="100"/>
        <end position="121"/>
    </location>
</feature>
<dbReference type="STRING" id="1117379.BABA_12380"/>
<feature type="transmembrane region" description="Helical" evidence="6">
    <location>
        <begin position="212"/>
        <end position="234"/>
    </location>
</feature>
<comment type="caution">
    <text evidence="7">The sequence shown here is derived from an EMBL/GenBank/DDBJ whole genome shotgun (WGS) entry which is preliminary data.</text>
</comment>
<evidence type="ECO:0000256" key="6">
    <source>
        <dbReference type="SAM" id="Phobius"/>
    </source>
</evidence>
<evidence type="ECO:0000256" key="4">
    <source>
        <dbReference type="ARBA" id="ARBA00022989"/>
    </source>
</evidence>
<dbReference type="EMBL" id="AJLS01000067">
    <property type="protein sequence ID" value="EKN68441.1"/>
    <property type="molecule type" value="Genomic_DNA"/>
</dbReference>
<dbReference type="Proteomes" id="UP000006316">
    <property type="component" value="Unassembled WGS sequence"/>
</dbReference>
<protein>
    <submittedName>
        <fullName evidence="7">Cytosine/purines uracil thiamine allantoin permease</fullName>
    </submittedName>
</protein>
<evidence type="ECO:0000313" key="8">
    <source>
        <dbReference type="Proteomes" id="UP000006316"/>
    </source>
</evidence>
<dbReference type="PANTHER" id="PTHR30569">
    <property type="entry name" value="CYTOSINE TRANSPORTER CODB"/>
    <property type="match status" value="1"/>
</dbReference>
<feature type="transmembrane region" description="Helical" evidence="6">
    <location>
        <begin position="61"/>
        <end position="80"/>
    </location>
</feature>
<feature type="transmembrane region" description="Helical" evidence="6">
    <location>
        <begin position="141"/>
        <end position="163"/>
    </location>
</feature>
<name>K6E599_9BACI</name>
<organism evidence="7 8">
    <name type="scientific">Neobacillus bataviensis LMG 21833</name>
    <dbReference type="NCBI Taxonomy" id="1117379"/>
    <lineage>
        <taxon>Bacteria</taxon>
        <taxon>Bacillati</taxon>
        <taxon>Bacillota</taxon>
        <taxon>Bacilli</taxon>
        <taxon>Bacillales</taxon>
        <taxon>Bacillaceae</taxon>
        <taxon>Neobacillus</taxon>
    </lineage>
</organism>
<keyword evidence="8" id="KW-1185">Reference proteome</keyword>
<keyword evidence="3 6" id="KW-0812">Transmembrane</keyword>
<feature type="transmembrane region" description="Helical" evidence="6">
    <location>
        <begin position="376"/>
        <end position="395"/>
    </location>
</feature>